<dbReference type="AlphaFoldDB" id="A0A2T0TBF2"/>
<dbReference type="SUPFAM" id="SSF143847">
    <property type="entry name" value="XisI-like"/>
    <property type="match status" value="1"/>
</dbReference>
<organism evidence="1 2">
    <name type="scientific">Spirosoma oryzae</name>
    <dbReference type="NCBI Taxonomy" id="1469603"/>
    <lineage>
        <taxon>Bacteria</taxon>
        <taxon>Pseudomonadati</taxon>
        <taxon>Bacteroidota</taxon>
        <taxon>Cytophagia</taxon>
        <taxon>Cytophagales</taxon>
        <taxon>Cytophagaceae</taxon>
        <taxon>Spirosoma</taxon>
    </lineage>
</organism>
<evidence type="ECO:0000313" key="1">
    <source>
        <dbReference type="EMBL" id="PRY42975.1"/>
    </source>
</evidence>
<name>A0A2T0TBF2_9BACT</name>
<gene>
    <name evidence="1" type="ORF">CLV58_104105</name>
</gene>
<dbReference type="Proteomes" id="UP000238375">
    <property type="component" value="Unassembled WGS sequence"/>
</dbReference>
<dbReference type="InterPro" id="IPR035943">
    <property type="entry name" value="XisI-like_sf"/>
</dbReference>
<protein>
    <submittedName>
        <fullName evidence="1">XisI protein</fullName>
    </submittedName>
</protein>
<keyword evidence="2" id="KW-1185">Reference proteome</keyword>
<sequence length="110" mass="12678">MDTISHYRQLVQHQLEEYATYSAGSQIRDEVIFDSDRDRYMLVSMGWEGLKHIVQPIIRIDIINDKVWVQEDTTDRSVTDALVAAGIPKQDIVLGFHPKHLRQHTGYAVS</sequence>
<proteinExistence type="predicted"/>
<dbReference type="InterPro" id="IPR014968">
    <property type="entry name" value="XisI"/>
</dbReference>
<accession>A0A2T0TBF2</accession>
<evidence type="ECO:0000313" key="2">
    <source>
        <dbReference type="Proteomes" id="UP000238375"/>
    </source>
</evidence>
<dbReference type="Gene3D" id="3.30.310.110">
    <property type="entry name" value="XisI-like"/>
    <property type="match status" value="1"/>
</dbReference>
<dbReference type="Pfam" id="PF08869">
    <property type="entry name" value="XisI"/>
    <property type="match status" value="1"/>
</dbReference>
<dbReference type="CDD" id="cd16382">
    <property type="entry name" value="XisI-like"/>
    <property type="match status" value="1"/>
</dbReference>
<comment type="caution">
    <text evidence="1">The sequence shown here is derived from an EMBL/GenBank/DDBJ whole genome shotgun (WGS) entry which is preliminary data.</text>
</comment>
<dbReference type="EMBL" id="PVTE01000004">
    <property type="protein sequence ID" value="PRY42975.1"/>
    <property type="molecule type" value="Genomic_DNA"/>
</dbReference>
<reference evidence="1 2" key="1">
    <citation type="submission" date="2018-03" db="EMBL/GenBank/DDBJ databases">
        <title>Genomic Encyclopedia of Archaeal and Bacterial Type Strains, Phase II (KMG-II): from individual species to whole genera.</title>
        <authorList>
            <person name="Goeker M."/>
        </authorList>
    </citation>
    <scope>NUCLEOTIDE SEQUENCE [LARGE SCALE GENOMIC DNA]</scope>
    <source>
        <strain evidence="1 2">DSM 28354</strain>
    </source>
</reference>
<dbReference type="OrthoDB" id="961570at2"/>